<proteinExistence type="inferred from homology"/>
<dbReference type="PANTHER" id="PTHR30061:SF50">
    <property type="entry name" value="MALTOSE_MALTODEXTRIN-BINDING PERIPLASMIC PROTEIN"/>
    <property type="match status" value="1"/>
</dbReference>
<sequence>MKLRNRALAFGAIGLVGVLALAGCGRADDAGEGNGNAEAATVDDAPATGDIEVWAMGEEGENLGDFADAFVEENPDAKVTVTSIPWADVMTKYQTAVAAGTVPDAIMIGSSLLPSMVAAGGLAPVPDDLVDEDGFNETALESTEVEGTAYAVPWYVETRVMYYRTDLAEEAGVEAPTTWEELTAFGEAMTAGGAKYGIQLPMGDAEDSTQVILPFYAQAGGDVLNDAGDAYAWDEAALTDALEYYASFFIDGLAPTSGYGDEQTAAFANGSNPAFISGPWMVGVLGDQESPEWVEENVGTAPVPAGADGNDSYLGGGHLGVFEDAENADGAWKLIRWLSEAETQQQWFETVNALPAVTSALDAEPFTSDPRLSVLNDQLENTVAPPSVPSWNEMSAFIETEAEKVANGSDAAEAASAIVAKAESLGTGW</sequence>
<protein>
    <submittedName>
        <fullName evidence="5">Multiple sugar transport system substrate-binding protein</fullName>
    </submittedName>
</protein>
<reference evidence="5 6" key="1">
    <citation type="submission" date="2020-08" db="EMBL/GenBank/DDBJ databases">
        <title>Sequencing the genomes of 1000 actinobacteria strains.</title>
        <authorList>
            <person name="Klenk H.-P."/>
        </authorList>
    </citation>
    <scope>NUCLEOTIDE SEQUENCE [LARGE SCALE GENOMIC DNA]</scope>
    <source>
        <strain evidence="5 6">DSM 24947</strain>
    </source>
</reference>
<evidence type="ECO:0000313" key="6">
    <source>
        <dbReference type="Proteomes" id="UP000573729"/>
    </source>
</evidence>
<gene>
    <name evidence="5" type="ORF">BKA24_002589</name>
</gene>
<dbReference type="EMBL" id="JACHMD010000001">
    <property type="protein sequence ID" value="MBB4667880.1"/>
    <property type="molecule type" value="Genomic_DNA"/>
</dbReference>
<dbReference type="PANTHER" id="PTHR30061">
    <property type="entry name" value="MALTOSE-BINDING PERIPLASMIC PROTEIN"/>
    <property type="match status" value="1"/>
</dbReference>
<keyword evidence="5" id="KW-0762">Sugar transport</keyword>
<comment type="similarity">
    <text evidence="1">Belongs to the bacterial solute-binding protein 1 family.</text>
</comment>
<dbReference type="GO" id="GO:1901982">
    <property type="term" value="F:maltose binding"/>
    <property type="evidence" value="ECO:0007669"/>
    <property type="project" value="TreeGrafter"/>
</dbReference>
<dbReference type="AlphaFoldDB" id="A0A7W7FJY4"/>
<accession>A0A7W7FJY4</accession>
<dbReference type="PROSITE" id="PS51257">
    <property type="entry name" value="PROKAR_LIPOPROTEIN"/>
    <property type="match status" value="1"/>
</dbReference>
<dbReference type="Gene3D" id="3.40.190.10">
    <property type="entry name" value="Periplasmic binding protein-like II"/>
    <property type="match status" value="2"/>
</dbReference>
<evidence type="ECO:0000313" key="5">
    <source>
        <dbReference type="EMBL" id="MBB4667880.1"/>
    </source>
</evidence>
<evidence type="ECO:0000256" key="2">
    <source>
        <dbReference type="ARBA" id="ARBA00022448"/>
    </source>
</evidence>
<keyword evidence="2" id="KW-0813">Transport</keyword>
<dbReference type="SUPFAM" id="SSF53850">
    <property type="entry name" value="Periplasmic binding protein-like II"/>
    <property type="match status" value="1"/>
</dbReference>
<dbReference type="Proteomes" id="UP000573729">
    <property type="component" value="Unassembled WGS sequence"/>
</dbReference>
<dbReference type="RefSeq" id="WP_184218941.1">
    <property type="nucleotide sequence ID" value="NZ_JACHMD010000001.1"/>
</dbReference>
<evidence type="ECO:0000256" key="1">
    <source>
        <dbReference type="ARBA" id="ARBA00008520"/>
    </source>
</evidence>
<evidence type="ECO:0000256" key="3">
    <source>
        <dbReference type="ARBA" id="ARBA00022729"/>
    </source>
</evidence>
<name>A0A7W7FJY4_9MICO</name>
<dbReference type="GO" id="GO:0015768">
    <property type="term" value="P:maltose transport"/>
    <property type="evidence" value="ECO:0007669"/>
    <property type="project" value="TreeGrafter"/>
</dbReference>
<organism evidence="5 6">
    <name type="scientific">Microbacterium marinum</name>
    <dbReference type="NCBI Taxonomy" id="421115"/>
    <lineage>
        <taxon>Bacteria</taxon>
        <taxon>Bacillati</taxon>
        <taxon>Actinomycetota</taxon>
        <taxon>Actinomycetes</taxon>
        <taxon>Micrococcales</taxon>
        <taxon>Microbacteriaceae</taxon>
        <taxon>Microbacterium</taxon>
    </lineage>
</organism>
<keyword evidence="6" id="KW-1185">Reference proteome</keyword>
<feature type="signal peptide" evidence="4">
    <location>
        <begin position="1"/>
        <end position="22"/>
    </location>
</feature>
<feature type="chain" id="PRO_5039503049" evidence="4">
    <location>
        <begin position="23"/>
        <end position="429"/>
    </location>
</feature>
<dbReference type="GO" id="GO:0042956">
    <property type="term" value="P:maltodextrin transmembrane transport"/>
    <property type="evidence" value="ECO:0007669"/>
    <property type="project" value="TreeGrafter"/>
</dbReference>
<dbReference type="InterPro" id="IPR006059">
    <property type="entry name" value="SBP"/>
</dbReference>
<evidence type="ECO:0000256" key="4">
    <source>
        <dbReference type="SAM" id="SignalP"/>
    </source>
</evidence>
<dbReference type="GO" id="GO:0055052">
    <property type="term" value="C:ATP-binding cassette (ABC) transporter complex, substrate-binding subunit-containing"/>
    <property type="evidence" value="ECO:0007669"/>
    <property type="project" value="TreeGrafter"/>
</dbReference>
<comment type="caution">
    <text evidence="5">The sequence shown here is derived from an EMBL/GenBank/DDBJ whole genome shotgun (WGS) entry which is preliminary data.</text>
</comment>
<keyword evidence="3 4" id="KW-0732">Signal</keyword>
<dbReference type="Pfam" id="PF01547">
    <property type="entry name" value="SBP_bac_1"/>
    <property type="match status" value="1"/>
</dbReference>